<dbReference type="GO" id="GO:0010181">
    <property type="term" value="F:FMN binding"/>
    <property type="evidence" value="ECO:0007669"/>
    <property type="project" value="InterPro"/>
</dbReference>
<feature type="domain" description="Flavodoxin-like" evidence="2">
    <location>
        <begin position="250"/>
        <end position="388"/>
    </location>
</feature>
<sequence length="389" mass="43849">MEVVKLRDDIYYVGAVDWNVRSFHGYTTNRGATYNAYLIIDEKITLIDTVKAPFAGELLERISEIIDPSKIDYVVSNHVEMDHSGAIPAVMEVAKNATIITSAPSGLKGLQAHYGDQYKYQTVKAGDSISLGKRSLTFVATPMLHWPDNMVTYCSEEKILFSNDAFGQHYASSKHFDDEVDMCIVMQELEKYYANILMPYGRQANQALDIVEELPLEMIAPSHGVIIRSHIKEILDQYRYYCNGENERKALVIYDSMWHSTEKMAMAILEGFKRAGVECILYDLKENHISDIATQVLKAEYLVVGSPTLNANMLPTVGAFITYMKGLAPKGKKGFVFGSYGWGPQSIALLQKEFDALKIETIKEPIKINYIPTKEQLREIEDQVAELAL</sequence>
<evidence type="ECO:0000313" key="3">
    <source>
        <dbReference type="EMBL" id="SHM80257.1"/>
    </source>
</evidence>
<dbReference type="GO" id="GO:0016651">
    <property type="term" value="F:oxidoreductase activity, acting on NAD(P)H"/>
    <property type="evidence" value="ECO:0007669"/>
    <property type="project" value="UniProtKB-ARBA"/>
</dbReference>
<dbReference type="CDD" id="cd07709">
    <property type="entry name" value="flavodiiron_proteins_MBL-fold"/>
    <property type="match status" value="1"/>
</dbReference>
<protein>
    <submittedName>
        <fullName evidence="3">Flavorubredoxin</fullName>
    </submittedName>
</protein>
<dbReference type="InterPro" id="IPR045761">
    <property type="entry name" value="ODP_dom"/>
</dbReference>
<dbReference type="SUPFAM" id="SSF52218">
    <property type="entry name" value="Flavoproteins"/>
    <property type="match status" value="1"/>
</dbReference>
<dbReference type="SUPFAM" id="SSF56281">
    <property type="entry name" value="Metallo-hydrolase/oxidoreductase"/>
    <property type="match status" value="1"/>
</dbReference>
<dbReference type="InterPro" id="IPR008254">
    <property type="entry name" value="Flavodoxin/NO_synth"/>
</dbReference>
<dbReference type="Pfam" id="PF00258">
    <property type="entry name" value="Flavodoxin_1"/>
    <property type="match status" value="1"/>
</dbReference>
<dbReference type="OrthoDB" id="9807946at2"/>
<dbReference type="RefSeq" id="WP_073289558.1">
    <property type="nucleotide sequence ID" value="NZ_FRCP01000017.1"/>
</dbReference>
<dbReference type="Pfam" id="PF19583">
    <property type="entry name" value="ODP"/>
    <property type="match status" value="1"/>
</dbReference>
<dbReference type="SMART" id="SM00849">
    <property type="entry name" value="Lactamase_B"/>
    <property type="match status" value="1"/>
</dbReference>
<evidence type="ECO:0000256" key="1">
    <source>
        <dbReference type="ARBA" id="ARBA00007121"/>
    </source>
</evidence>
<dbReference type="InterPro" id="IPR001279">
    <property type="entry name" value="Metallo-B-lactamas"/>
</dbReference>
<gene>
    <name evidence="3" type="ORF">SAMN02746066_03363</name>
</gene>
<dbReference type="InterPro" id="IPR029039">
    <property type="entry name" value="Flavoprotein-like_sf"/>
</dbReference>
<dbReference type="STRING" id="1120996.SAMN02746066_03363"/>
<dbReference type="Proteomes" id="UP000184038">
    <property type="component" value="Unassembled WGS sequence"/>
</dbReference>
<organism evidence="3 4">
    <name type="scientific">Anaerosporobacter mobilis DSM 15930</name>
    <dbReference type="NCBI Taxonomy" id="1120996"/>
    <lineage>
        <taxon>Bacteria</taxon>
        <taxon>Bacillati</taxon>
        <taxon>Bacillota</taxon>
        <taxon>Clostridia</taxon>
        <taxon>Lachnospirales</taxon>
        <taxon>Lachnospiraceae</taxon>
        <taxon>Anaerosporobacter</taxon>
    </lineage>
</organism>
<evidence type="ECO:0000259" key="2">
    <source>
        <dbReference type="PROSITE" id="PS50902"/>
    </source>
</evidence>
<dbReference type="InterPro" id="IPR036866">
    <property type="entry name" value="RibonucZ/Hydroxyglut_hydro"/>
</dbReference>
<dbReference type="GO" id="GO:0046872">
    <property type="term" value="F:metal ion binding"/>
    <property type="evidence" value="ECO:0007669"/>
    <property type="project" value="InterPro"/>
</dbReference>
<dbReference type="InterPro" id="IPR016440">
    <property type="entry name" value="Rubredoxin-O_OxRdtase"/>
</dbReference>
<dbReference type="GO" id="GO:0009055">
    <property type="term" value="F:electron transfer activity"/>
    <property type="evidence" value="ECO:0007669"/>
    <property type="project" value="InterPro"/>
</dbReference>
<dbReference type="AlphaFoldDB" id="A0A1M7LQF5"/>
<dbReference type="Gene3D" id="3.60.15.10">
    <property type="entry name" value="Ribonuclease Z/Hydroxyacylglutathione hydrolase-like"/>
    <property type="match status" value="1"/>
</dbReference>
<accession>A0A1M7LQF5</accession>
<reference evidence="3 4" key="1">
    <citation type="submission" date="2016-11" db="EMBL/GenBank/DDBJ databases">
        <authorList>
            <person name="Jaros S."/>
            <person name="Januszkiewicz K."/>
            <person name="Wedrychowicz H."/>
        </authorList>
    </citation>
    <scope>NUCLEOTIDE SEQUENCE [LARGE SCALE GENOMIC DNA]</scope>
    <source>
        <strain evidence="3 4">DSM 15930</strain>
    </source>
</reference>
<dbReference type="PROSITE" id="PS50902">
    <property type="entry name" value="FLAVODOXIN_LIKE"/>
    <property type="match status" value="1"/>
</dbReference>
<dbReference type="PANTHER" id="PTHR43717">
    <property type="entry name" value="ANAEROBIC NITRIC OXIDE REDUCTASE FLAVORUBREDOXIN"/>
    <property type="match status" value="1"/>
</dbReference>
<dbReference type="EMBL" id="FRCP01000017">
    <property type="protein sequence ID" value="SHM80257.1"/>
    <property type="molecule type" value="Genomic_DNA"/>
</dbReference>
<proteinExistence type="inferred from homology"/>
<evidence type="ECO:0000313" key="4">
    <source>
        <dbReference type="Proteomes" id="UP000184038"/>
    </source>
</evidence>
<comment type="similarity">
    <text evidence="1">In the N-terminal section; belongs to the zinc metallo-hydrolase group 3 family.</text>
</comment>
<dbReference type="PANTHER" id="PTHR43717:SF1">
    <property type="entry name" value="ANAEROBIC NITRIC OXIDE REDUCTASE FLAVORUBREDOXIN"/>
    <property type="match status" value="1"/>
</dbReference>
<keyword evidence="4" id="KW-1185">Reference proteome</keyword>
<dbReference type="Gene3D" id="3.40.50.360">
    <property type="match status" value="1"/>
</dbReference>
<dbReference type="PIRSF" id="PIRSF005243">
    <property type="entry name" value="ROO"/>
    <property type="match status" value="1"/>
</dbReference>
<name>A0A1M7LQF5_9FIRM</name>